<evidence type="ECO:0000313" key="2">
    <source>
        <dbReference type="Proteomes" id="UP001163603"/>
    </source>
</evidence>
<accession>A0ACC0Z407</accession>
<dbReference type="Proteomes" id="UP001163603">
    <property type="component" value="Chromosome 3"/>
</dbReference>
<proteinExistence type="predicted"/>
<reference evidence="2" key="1">
    <citation type="journal article" date="2023" name="G3 (Bethesda)">
        <title>Genome assembly and association tests identify interacting loci associated with vigor, precocity, and sex in interspecific pistachio rootstocks.</title>
        <authorList>
            <person name="Palmer W."/>
            <person name="Jacygrad E."/>
            <person name="Sagayaradj S."/>
            <person name="Cavanaugh K."/>
            <person name="Han R."/>
            <person name="Bertier L."/>
            <person name="Beede B."/>
            <person name="Kafkas S."/>
            <person name="Golino D."/>
            <person name="Preece J."/>
            <person name="Michelmore R."/>
        </authorList>
    </citation>
    <scope>NUCLEOTIDE SEQUENCE [LARGE SCALE GENOMIC DNA]</scope>
</reference>
<organism evidence="1 2">
    <name type="scientific">Pistacia integerrima</name>
    <dbReference type="NCBI Taxonomy" id="434235"/>
    <lineage>
        <taxon>Eukaryota</taxon>
        <taxon>Viridiplantae</taxon>
        <taxon>Streptophyta</taxon>
        <taxon>Embryophyta</taxon>
        <taxon>Tracheophyta</taxon>
        <taxon>Spermatophyta</taxon>
        <taxon>Magnoliopsida</taxon>
        <taxon>eudicotyledons</taxon>
        <taxon>Gunneridae</taxon>
        <taxon>Pentapetalae</taxon>
        <taxon>rosids</taxon>
        <taxon>malvids</taxon>
        <taxon>Sapindales</taxon>
        <taxon>Anacardiaceae</taxon>
        <taxon>Pistacia</taxon>
    </lineage>
</organism>
<protein>
    <submittedName>
        <fullName evidence="1">Uncharacterized protein</fullName>
    </submittedName>
</protein>
<gene>
    <name evidence="1" type="ORF">Pint_05482</name>
</gene>
<keyword evidence="2" id="KW-1185">Reference proteome</keyword>
<dbReference type="EMBL" id="CM047738">
    <property type="protein sequence ID" value="KAJ0046021.1"/>
    <property type="molecule type" value="Genomic_DNA"/>
</dbReference>
<name>A0ACC0Z407_9ROSI</name>
<sequence>MISLYIVNISFNLLSGKLPTTWTRLMASYPGSFLGNPELCLRGSEARYCGETGGGHNTRKVLAGAIIGVVISVALLCALIYILVVRNLQKKYLIDRSLLQESQLRTENLPEDLKFEDIMRATEGWSDKFVIGRGKHGTVYLTESSNSRKLWAVKKINLSETNFCVEMTTLRLVRHRNVVRMAGYCIKDGYGFILTEKTDVYSYGIILLELLFRKLPVDCFEGGMDIVCWTTKKLQENEECICILDEEINFWDSHDQRKALRLLDLALECTQLVADMRPSMRDVVGFLMKLNDKHEISKNAP</sequence>
<evidence type="ECO:0000313" key="1">
    <source>
        <dbReference type="EMBL" id="KAJ0046021.1"/>
    </source>
</evidence>
<comment type="caution">
    <text evidence="1">The sequence shown here is derived from an EMBL/GenBank/DDBJ whole genome shotgun (WGS) entry which is preliminary data.</text>
</comment>